<dbReference type="SUPFAM" id="SSF53474">
    <property type="entry name" value="alpha/beta-Hydrolases"/>
    <property type="match status" value="1"/>
</dbReference>
<dbReference type="InterPro" id="IPR029058">
    <property type="entry name" value="AB_hydrolase_fold"/>
</dbReference>
<reference evidence="2 3" key="1">
    <citation type="submission" date="2018-07" db="EMBL/GenBank/DDBJ databases">
        <title>Draft genome of the type strain Streptomyces armeniacus ATCC 15676.</title>
        <authorList>
            <person name="Labana P."/>
            <person name="Gosse J.T."/>
            <person name="Boddy C.N."/>
        </authorList>
    </citation>
    <scope>NUCLEOTIDE SEQUENCE [LARGE SCALE GENOMIC DNA]</scope>
    <source>
        <strain evidence="2 3">ATCC 15676</strain>
    </source>
</reference>
<keyword evidence="3" id="KW-1185">Reference proteome</keyword>
<dbReference type="Proteomes" id="UP000254425">
    <property type="component" value="Chromosome"/>
</dbReference>
<dbReference type="AlphaFoldDB" id="A0A345XWE2"/>
<evidence type="ECO:0000313" key="2">
    <source>
        <dbReference type="EMBL" id="AXK35958.1"/>
    </source>
</evidence>
<evidence type="ECO:0000256" key="1">
    <source>
        <dbReference type="SAM" id="MobiDB-lite"/>
    </source>
</evidence>
<evidence type="ECO:0000313" key="3">
    <source>
        <dbReference type="Proteomes" id="UP000254425"/>
    </source>
</evidence>
<accession>A0A345XWE2</accession>
<gene>
    <name evidence="2" type="ORF">DVA86_28475</name>
</gene>
<dbReference type="KEGG" id="sarm:DVA86_28475"/>
<organism evidence="2 3">
    <name type="scientific">Streptomyces armeniacus</name>
    <dbReference type="NCBI Taxonomy" id="83291"/>
    <lineage>
        <taxon>Bacteria</taxon>
        <taxon>Bacillati</taxon>
        <taxon>Actinomycetota</taxon>
        <taxon>Actinomycetes</taxon>
        <taxon>Kitasatosporales</taxon>
        <taxon>Streptomycetaceae</taxon>
        <taxon>Streptomyces</taxon>
    </lineage>
</organism>
<name>A0A345XWE2_9ACTN</name>
<feature type="compositionally biased region" description="Basic and acidic residues" evidence="1">
    <location>
        <begin position="9"/>
        <end position="21"/>
    </location>
</feature>
<proteinExistence type="predicted"/>
<dbReference type="GO" id="GO:0016787">
    <property type="term" value="F:hydrolase activity"/>
    <property type="evidence" value="ECO:0007669"/>
    <property type="project" value="UniProtKB-KW"/>
</dbReference>
<dbReference type="RefSeq" id="WP_208882531.1">
    <property type="nucleotide sequence ID" value="NZ_CP031320.1"/>
</dbReference>
<protein>
    <submittedName>
        <fullName evidence="2">Alpha/beta hydrolase</fullName>
    </submittedName>
</protein>
<keyword evidence="2" id="KW-0378">Hydrolase</keyword>
<feature type="region of interest" description="Disordered" evidence="1">
    <location>
        <begin position="1"/>
        <end position="21"/>
    </location>
</feature>
<dbReference type="EMBL" id="CP031320">
    <property type="protein sequence ID" value="AXK35958.1"/>
    <property type="molecule type" value="Genomic_DNA"/>
</dbReference>
<sequence>MAQQATPDRVPDREAKLGRPMGERQSVHGVVLLLPGGEARSVRRRSARSVAAALPLARRLARAGQDESLVTHLLHYRYRGWNGTAAHPVTDTEWALEEVVRRYGDVSVCLIGTDVGARAALRAGGHPAVNSVLAIAPWLPDPADEPRAIEDEPVAQLAGRRVLLVHGTNDGRSDPELSYRLAERAKKINADVCRFEVHSDGHGLHQHRAEVAALAEDFVLGTLCGRDFARPLADALAAPPPLGLRMPLAAGFGRTLPR</sequence>
<dbReference type="Gene3D" id="3.40.50.1820">
    <property type="entry name" value="alpha/beta hydrolase"/>
    <property type="match status" value="1"/>
</dbReference>